<organism evidence="2 3">
    <name type="scientific">Paraflavitalea soli</name>
    <dbReference type="NCBI Taxonomy" id="2315862"/>
    <lineage>
        <taxon>Bacteria</taxon>
        <taxon>Pseudomonadati</taxon>
        <taxon>Bacteroidota</taxon>
        <taxon>Chitinophagia</taxon>
        <taxon>Chitinophagales</taxon>
        <taxon>Chitinophagaceae</taxon>
        <taxon>Paraflavitalea</taxon>
    </lineage>
</organism>
<evidence type="ECO:0000313" key="2">
    <source>
        <dbReference type="EMBL" id="AXY77789.1"/>
    </source>
</evidence>
<evidence type="ECO:0000259" key="1">
    <source>
        <dbReference type="Pfam" id="PF04168"/>
    </source>
</evidence>
<dbReference type="Pfam" id="PF04168">
    <property type="entry name" value="Alpha-E"/>
    <property type="match status" value="1"/>
</dbReference>
<keyword evidence="3" id="KW-1185">Reference proteome</keyword>
<dbReference type="AlphaFoldDB" id="A0A3B7MX45"/>
<dbReference type="Proteomes" id="UP000263900">
    <property type="component" value="Chromosome"/>
</dbReference>
<protein>
    <submittedName>
        <fullName evidence="2">Alpha-E domain-containing protein</fullName>
    </submittedName>
</protein>
<dbReference type="PANTHER" id="PTHR34595:SF7">
    <property type="entry name" value="SLL1039 PROTEIN"/>
    <property type="match status" value="1"/>
</dbReference>
<dbReference type="KEGG" id="pseg:D3H65_29060"/>
<proteinExistence type="predicted"/>
<feature type="domain" description="DUF403" evidence="1">
    <location>
        <begin position="1"/>
        <end position="308"/>
    </location>
</feature>
<evidence type="ECO:0000313" key="3">
    <source>
        <dbReference type="Proteomes" id="UP000263900"/>
    </source>
</evidence>
<dbReference type="InterPro" id="IPR007296">
    <property type="entry name" value="DUF403"/>
</dbReference>
<name>A0A3B7MX45_9BACT</name>
<dbReference type="PANTHER" id="PTHR34595">
    <property type="entry name" value="BLR5612 PROTEIN"/>
    <property type="match status" value="1"/>
</dbReference>
<dbReference type="InterPro" id="IPR051680">
    <property type="entry name" value="ATP-dep_Glu-Cys_Ligase-2"/>
</dbReference>
<sequence length="311" mass="36482">MLSRVADSLFWMNRYMERTDGILRMLKTNYALSQDDLQYFSWQPVLKIFTYLSEEEAATIACQGRTVLQYMVSDKENPNSVLNIVTQARENARSVQDHITKELWQCLNDFYHTVRDEQLLEWLYKEDPITALDILIKQGLLFYGTSDITMARGEGYSFMNIGRFLERAIQSADILDVKFSDSKFDFSNITDTTYWRYLLLSISGYELYLRNYSGGFEARRVVEQIVLNNHFPRSVMYSIDQMSRYFERLKSEQTTTAYNSIDFMMGRVKSRVRYSTPESIMQQGLHEFLTGVKNELYAIGTALSQHYFAYT</sequence>
<dbReference type="RefSeq" id="WP_119053662.1">
    <property type="nucleotide sequence ID" value="NZ_CP032157.1"/>
</dbReference>
<gene>
    <name evidence="2" type="ORF">D3H65_29060</name>
</gene>
<dbReference type="OrthoDB" id="9803532at2"/>
<reference evidence="2 3" key="1">
    <citation type="submission" date="2018-09" db="EMBL/GenBank/DDBJ databases">
        <title>Genome sequencing of strain 6GH32-13.</title>
        <authorList>
            <person name="Weon H.-Y."/>
            <person name="Heo J."/>
            <person name="Kwon S.-W."/>
        </authorList>
    </citation>
    <scope>NUCLEOTIDE SEQUENCE [LARGE SCALE GENOMIC DNA]</scope>
    <source>
        <strain evidence="2 3">5GH32-13</strain>
    </source>
</reference>
<accession>A0A3B7MX45</accession>
<dbReference type="EMBL" id="CP032157">
    <property type="protein sequence ID" value="AXY77789.1"/>
    <property type="molecule type" value="Genomic_DNA"/>
</dbReference>